<evidence type="ECO:0000256" key="7">
    <source>
        <dbReference type="ARBA" id="ARBA00023294"/>
    </source>
</evidence>
<feature type="region of interest" description="Disordered" evidence="9">
    <location>
        <begin position="455"/>
        <end position="507"/>
    </location>
</feature>
<comment type="subcellular location">
    <subcellularLocation>
        <location evidence="1 8">Membrane</location>
        <topology evidence="1 8">Multi-pass membrane protein</topology>
    </subcellularLocation>
</comment>
<evidence type="ECO:0000256" key="8">
    <source>
        <dbReference type="RuleBase" id="RU362108"/>
    </source>
</evidence>
<comment type="function">
    <text evidence="8">May act as a component of the auxin efflux carrier.</text>
</comment>
<comment type="caution">
    <text evidence="8">Lacks conserved residue(s) required for the propagation of feature annotation.</text>
</comment>
<dbReference type="InterPro" id="IPR014024">
    <property type="entry name" value="Auxin_eff_plant"/>
</dbReference>
<evidence type="ECO:0000256" key="2">
    <source>
        <dbReference type="ARBA" id="ARBA00009177"/>
    </source>
</evidence>
<evidence type="ECO:0000313" key="10">
    <source>
        <dbReference type="EMBL" id="AMQ09726.1"/>
    </source>
</evidence>
<evidence type="ECO:0000256" key="5">
    <source>
        <dbReference type="ARBA" id="ARBA00022989"/>
    </source>
</evidence>
<organism evidence="10">
    <name type="scientific">Boehmeria nivea</name>
    <name type="common">Chinese grass</name>
    <name type="synonym">Urtica nivea</name>
    <dbReference type="NCBI Taxonomy" id="83906"/>
    <lineage>
        <taxon>Eukaryota</taxon>
        <taxon>Viridiplantae</taxon>
        <taxon>Streptophyta</taxon>
        <taxon>Embryophyta</taxon>
        <taxon>Tracheophyta</taxon>
        <taxon>Spermatophyta</taxon>
        <taxon>Magnoliopsida</taxon>
        <taxon>eudicotyledons</taxon>
        <taxon>Gunneridae</taxon>
        <taxon>Pentapetalae</taxon>
        <taxon>rosids</taxon>
        <taxon>fabids</taxon>
        <taxon>Rosales</taxon>
        <taxon>Urticaceae</taxon>
        <taxon>Boehmeria</taxon>
    </lineage>
</organism>
<dbReference type="Pfam" id="PF03547">
    <property type="entry name" value="Mem_trans"/>
    <property type="match status" value="1"/>
</dbReference>
<dbReference type="GO" id="GO:0005783">
    <property type="term" value="C:endoplasmic reticulum"/>
    <property type="evidence" value="ECO:0007669"/>
    <property type="project" value="TreeGrafter"/>
</dbReference>
<dbReference type="InterPro" id="IPR004776">
    <property type="entry name" value="Mem_transp_PIN-like"/>
</dbReference>
<feature type="transmembrane region" description="Helical" evidence="8">
    <location>
        <begin position="591"/>
        <end position="613"/>
    </location>
</feature>
<feature type="transmembrane region" description="Helical" evidence="8">
    <location>
        <begin position="104"/>
        <end position="125"/>
    </location>
</feature>
<dbReference type="InterPro" id="IPR051107">
    <property type="entry name" value="Auxin_Efflux_Carrier"/>
</dbReference>
<feature type="transmembrane region" description="Helical" evidence="8">
    <location>
        <begin position="6"/>
        <end position="30"/>
    </location>
</feature>
<gene>
    <name evidence="10" type="primary">PIN3</name>
</gene>
<feature type="compositionally biased region" description="Basic and acidic residues" evidence="9">
    <location>
        <begin position="460"/>
        <end position="474"/>
    </location>
</feature>
<evidence type="ECO:0000256" key="3">
    <source>
        <dbReference type="ARBA" id="ARBA00022448"/>
    </source>
</evidence>
<dbReference type="PANTHER" id="PTHR31752:SF72">
    <property type="entry name" value="AUXIN EFFLUX CARRIER COMPONENT 3A"/>
    <property type="match status" value="1"/>
</dbReference>
<keyword evidence="4 8" id="KW-0812">Transmembrane</keyword>
<keyword evidence="5 8" id="KW-1133">Transmembrane helix</keyword>
<keyword evidence="6 8" id="KW-0472">Membrane</keyword>
<accession>A0A1L2D3F6</accession>
<keyword evidence="3 8" id="KW-0813">Transport</keyword>
<feature type="transmembrane region" description="Helical" evidence="8">
    <location>
        <begin position="42"/>
        <end position="60"/>
    </location>
</feature>
<evidence type="ECO:0000256" key="4">
    <source>
        <dbReference type="ARBA" id="ARBA00022692"/>
    </source>
</evidence>
<reference evidence="10" key="1">
    <citation type="submission" date="2015-04" db="EMBL/GenBank/DDBJ databases">
        <title>Identification and expression of AUX/LAX and PIN auxin transporter genes in ramie (Boehmeria nivea L).</title>
        <authorList>
            <person name="Huang X."/>
        </authorList>
    </citation>
    <scope>NUCLEOTIDE SEQUENCE</scope>
</reference>
<dbReference type="NCBIfam" id="TIGR00946">
    <property type="entry name" value="2a69"/>
    <property type="match status" value="1"/>
</dbReference>
<protein>
    <recommendedName>
        <fullName evidence="8">Auxin efflux carrier component</fullName>
    </recommendedName>
</protein>
<feature type="transmembrane region" description="Helical" evidence="8">
    <location>
        <begin position="619"/>
        <end position="639"/>
    </location>
</feature>
<keyword evidence="7 8" id="KW-0927">Auxin signaling pathway</keyword>
<sequence>MITWKDLYTVLTAVIPLYVAMILAYGSVRWWKIFSPDQCSGINRFVAIFAVPLLSFHFIANNDPYAMNFRFVAADTLQKIIMLAVLGVWANFTRNGSLEWAITIFSLSTLPNTLVMGIPLLIAMYDNYAGMLMVQVVVLQCIIWYTLLLFLFEYRGAKMLIMEQFPETAASIVSFKVDSDVMSLDGRDFLETDAEIGDDGKLHVTVRKSNASRRSLAMTPRPSNLTGAEIYSLSSSRNPTPRGSNFNNADFYSMMGVPGFSASGGPRHSNFGPADLYSVQSSRGPTPRPSNFEENCAAPLPPAATVASPRFGFYPAQTVPSAYPAPNPEFASAATNKLVKFQQQQQAQEKHAAAVAAAAAGQEHHKQQSAAAGKANNHDAKELHMFVWSSSASPVSEGGGLHVFGGTDFGAATEQSGRSDQGAKEIRMLVADHPQNGDNKGVPEGEGFGGEAFSFAGRTGEGDNHHDHEREKEMGPTGLNKLGSSSTAELHPKNAGNPDAGTGKQMPPASVMTRLILIMVWRKLIRNPNTYSSIIGLAWSLISFRWHVDMPAIIKQSISILSDAGLGMAMFSLGLFMALQPKIIACGNSVATFAMAVRFLTGPAVMAVASIAVGLRGTLLHIAIVQAALPQGIVPFVFAKEYNVHPAILSTAVIFGMLIALPITLVYYIVLGL</sequence>
<evidence type="ECO:0000256" key="9">
    <source>
        <dbReference type="SAM" id="MobiDB-lite"/>
    </source>
</evidence>
<dbReference type="GO" id="GO:0009926">
    <property type="term" value="P:auxin polar transport"/>
    <property type="evidence" value="ECO:0007669"/>
    <property type="project" value="TreeGrafter"/>
</dbReference>
<dbReference type="GO" id="GO:0009734">
    <property type="term" value="P:auxin-activated signaling pathway"/>
    <property type="evidence" value="ECO:0007669"/>
    <property type="project" value="UniProtKB-UniRule"/>
</dbReference>
<dbReference type="GO" id="GO:0005886">
    <property type="term" value="C:plasma membrane"/>
    <property type="evidence" value="ECO:0007669"/>
    <property type="project" value="TreeGrafter"/>
</dbReference>
<dbReference type="GO" id="GO:0010329">
    <property type="term" value="F:auxin efflux transmembrane transporter activity"/>
    <property type="evidence" value="ECO:0007669"/>
    <property type="project" value="TreeGrafter"/>
</dbReference>
<feature type="transmembrane region" description="Helical" evidence="8">
    <location>
        <begin position="131"/>
        <end position="152"/>
    </location>
</feature>
<evidence type="ECO:0000256" key="1">
    <source>
        <dbReference type="ARBA" id="ARBA00004141"/>
    </source>
</evidence>
<dbReference type="EMBL" id="KR139992">
    <property type="protein sequence ID" value="AMQ09726.1"/>
    <property type="molecule type" value="mRNA"/>
</dbReference>
<feature type="transmembrane region" description="Helical" evidence="8">
    <location>
        <begin position="560"/>
        <end position="579"/>
    </location>
</feature>
<dbReference type="PANTHER" id="PTHR31752">
    <property type="entry name" value="AUXIN EFFLUX CARRIER COMPONENT 1B-RELATED"/>
    <property type="match status" value="1"/>
</dbReference>
<evidence type="ECO:0000256" key="6">
    <source>
        <dbReference type="ARBA" id="ARBA00023136"/>
    </source>
</evidence>
<name>A0A1L2D3F6_BOENI</name>
<comment type="similarity">
    <text evidence="2 8">Belongs to the auxin efflux carrier (TC 2.A.69.1) family.</text>
</comment>
<feature type="transmembrane region" description="Helical" evidence="8">
    <location>
        <begin position="646"/>
        <end position="670"/>
    </location>
</feature>
<dbReference type="AlphaFoldDB" id="A0A1L2D3F6"/>
<feature type="region of interest" description="Disordered" evidence="9">
    <location>
        <begin position="354"/>
        <end position="377"/>
    </location>
</feature>
<proteinExistence type="evidence at transcript level"/>